<keyword evidence="2" id="KW-1185">Reference proteome</keyword>
<accession>A0ABN2YFA4</accession>
<dbReference type="EMBL" id="BAAANS010000114">
    <property type="protein sequence ID" value="GAA2125924.1"/>
    <property type="molecule type" value="Genomic_DNA"/>
</dbReference>
<evidence type="ECO:0000313" key="1">
    <source>
        <dbReference type="EMBL" id="GAA2125924.1"/>
    </source>
</evidence>
<organism evidence="1 2">
    <name type="scientific">Kitasatospora saccharophila</name>
    <dbReference type="NCBI Taxonomy" id="407973"/>
    <lineage>
        <taxon>Bacteria</taxon>
        <taxon>Bacillati</taxon>
        <taxon>Actinomycetota</taxon>
        <taxon>Actinomycetes</taxon>
        <taxon>Kitasatosporales</taxon>
        <taxon>Streptomycetaceae</taxon>
        <taxon>Kitasatospora</taxon>
    </lineage>
</organism>
<protein>
    <submittedName>
        <fullName evidence="1">Uncharacterized protein</fullName>
    </submittedName>
</protein>
<comment type="caution">
    <text evidence="1">The sequence shown here is derived from an EMBL/GenBank/DDBJ whole genome shotgun (WGS) entry which is preliminary data.</text>
</comment>
<dbReference type="Proteomes" id="UP001500897">
    <property type="component" value="Unassembled WGS sequence"/>
</dbReference>
<name>A0ABN2YFA4_9ACTN</name>
<dbReference type="RefSeq" id="WP_344559407.1">
    <property type="nucleotide sequence ID" value="NZ_BAAANS010000114.1"/>
</dbReference>
<evidence type="ECO:0000313" key="2">
    <source>
        <dbReference type="Proteomes" id="UP001500897"/>
    </source>
</evidence>
<sequence length="264" mass="28455">METVESWDDLSVTEQVLVRRAVDGTSPRGSAAHVTAVLRWAGSSEVPRRRNASPAEELARVPDLVAAAHRLVAGGWLTVRRALSTPFVQEDGPEVTGPELAQVLADPATWLLPRHDQNDLPVLSLRATAEGRRRWEAAAYAPGAPGTVHELELTDDEDSIVVCAMEASGWLTGLWGVLAETPAELVGEELRAFVAADIAPLVRLVRAGMIEVLHVAERGAEGTVVPLEDLLDALCDRELRRDDGDEVEVGFTCVLTKSLANALR</sequence>
<reference evidence="1 2" key="1">
    <citation type="journal article" date="2019" name="Int. J. Syst. Evol. Microbiol.">
        <title>The Global Catalogue of Microorganisms (GCM) 10K type strain sequencing project: providing services to taxonomists for standard genome sequencing and annotation.</title>
        <authorList>
            <consortium name="The Broad Institute Genomics Platform"/>
            <consortium name="The Broad Institute Genome Sequencing Center for Infectious Disease"/>
            <person name="Wu L."/>
            <person name="Ma J."/>
        </authorList>
    </citation>
    <scope>NUCLEOTIDE SEQUENCE [LARGE SCALE GENOMIC DNA]</scope>
    <source>
        <strain evidence="1 2">JCM 14559</strain>
    </source>
</reference>
<gene>
    <name evidence="1" type="ORF">GCM10009759_78130</name>
</gene>
<proteinExistence type="predicted"/>